<evidence type="ECO:0000256" key="6">
    <source>
        <dbReference type="SAM" id="Phobius"/>
    </source>
</evidence>
<dbReference type="PRINTS" id="PR00176">
    <property type="entry name" value="NANEUSMPORT"/>
</dbReference>
<feature type="transmembrane region" description="Helical" evidence="6">
    <location>
        <begin position="152"/>
        <end position="170"/>
    </location>
</feature>
<dbReference type="SUPFAM" id="SSF161070">
    <property type="entry name" value="SNF-like"/>
    <property type="match status" value="1"/>
</dbReference>
<comment type="caution">
    <text evidence="7">The sequence shown here is derived from an EMBL/GenBank/DDBJ whole genome shotgun (WGS) entry which is preliminary data.</text>
</comment>
<feature type="transmembrane region" description="Helical" evidence="6">
    <location>
        <begin position="259"/>
        <end position="285"/>
    </location>
</feature>
<evidence type="ECO:0000256" key="4">
    <source>
        <dbReference type="ARBA" id="ARBA00022989"/>
    </source>
</evidence>
<dbReference type="AlphaFoldDB" id="A0A2W0HWW7"/>
<feature type="transmembrane region" description="Helical" evidence="6">
    <location>
        <begin position="20"/>
        <end position="38"/>
    </location>
</feature>
<keyword evidence="5 6" id="KW-0472">Membrane</keyword>
<evidence type="ECO:0000313" key="7">
    <source>
        <dbReference type="EMBL" id="PYZ98228.1"/>
    </source>
</evidence>
<evidence type="ECO:0000256" key="1">
    <source>
        <dbReference type="ARBA" id="ARBA00004141"/>
    </source>
</evidence>
<keyword evidence="4 6" id="KW-1133">Transmembrane helix</keyword>
<evidence type="ECO:0000256" key="2">
    <source>
        <dbReference type="ARBA" id="ARBA00022448"/>
    </source>
</evidence>
<comment type="subcellular location">
    <subcellularLocation>
        <location evidence="1">Membrane</location>
        <topology evidence="1">Multi-pass membrane protein</topology>
    </subcellularLocation>
</comment>
<evidence type="ECO:0000256" key="5">
    <source>
        <dbReference type="ARBA" id="ARBA00023136"/>
    </source>
</evidence>
<dbReference type="InterPro" id="IPR037272">
    <property type="entry name" value="SNS_sf"/>
</dbReference>
<feature type="transmembrane region" description="Helical" evidence="6">
    <location>
        <begin position="305"/>
        <end position="338"/>
    </location>
</feature>
<feature type="transmembrane region" description="Helical" evidence="6">
    <location>
        <begin position="179"/>
        <end position="202"/>
    </location>
</feature>
<feature type="transmembrane region" description="Helical" evidence="6">
    <location>
        <begin position="92"/>
        <end position="116"/>
    </location>
</feature>
<dbReference type="GO" id="GO:0016020">
    <property type="term" value="C:membrane"/>
    <property type="evidence" value="ECO:0007669"/>
    <property type="project" value="UniProtKB-SubCell"/>
</dbReference>
<feature type="transmembrane region" description="Helical" evidence="6">
    <location>
        <begin position="350"/>
        <end position="371"/>
    </location>
</feature>
<dbReference type="Proteomes" id="UP000248066">
    <property type="component" value="Unassembled WGS sequence"/>
</dbReference>
<protein>
    <submittedName>
        <fullName evidence="7">Sodium-dependent transporter</fullName>
    </submittedName>
</protein>
<dbReference type="PROSITE" id="PS50267">
    <property type="entry name" value="NA_NEUROTRAN_SYMP_3"/>
    <property type="match status" value="1"/>
</dbReference>
<evidence type="ECO:0000256" key="3">
    <source>
        <dbReference type="ARBA" id="ARBA00022692"/>
    </source>
</evidence>
<feature type="transmembrane region" description="Helical" evidence="6">
    <location>
        <begin position="429"/>
        <end position="455"/>
    </location>
</feature>
<keyword evidence="2" id="KW-0813">Transport</keyword>
<dbReference type="OrthoDB" id="9762833at2"/>
<keyword evidence="3 6" id="KW-0812">Transmembrane</keyword>
<keyword evidence="8" id="KW-1185">Reference proteome</keyword>
<reference evidence="7 8" key="1">
    <citation type="submission" date="2017-10" db="EMBL/GenBank/DDBJ databases">
        <title>Bacillus sp. nov., a halophilic bacterium isolated from a Yangshapao Lake.</title>
        <authorList>
            <person name="Wang H."/>
        </authorList>
    </citation>
    <scope>NUCLEOTIDE SEQUENCE [LARGE SCALE GENOMIC DNA]</scope>
    <source>
        <strain evidence="7 8">YSP-3</strain>
    </source>
</reference>
<dbReference type="RefSeq" id="WP_110518087.1">
    <property type="nucleotide sequence ID" value="NZ_PDOF01000001.1"/>
</dbReference>
<accession>A0A2W0HWW7</accession>
<feature type="transmembrane region" description="Helical" evidence="6">
    <location>
        <begin position="391"/>
        <end position="408"/>
    </location>
</feature>
<dbReference type="InterPro" id="IPR000175">
    <property type="entry name" value="Na/ntran_symport"/>
</dbReference>
<dbReference type="NCBIfam" id="NF037979">
    <property type="entry name" value="Na_transp"/>
    <property type="match status" value="1"/>
</dbReference>
<dbReference type="PANTHER" id="PTHR42948">
    <property type="entry name" value="TRANSPORTER"/>
    <property type="match status" value="1"/>
</dbReference>
<name>A0A2W0HWW7_9BACI</name>
<proteinExistence type="predicted"/>
<dbReference type="EMBL" id="PDOF01000001">
    <property type="protein sequence ID" value="PYZ98228.1"/>
    <property type="molecule type" value="Genomic_DNA"/>
</dbReference>
<dbReference type="CDD" id="cd10336">
    <property type="entry name" value="SLC6sbd_Tyt1-Like"/>
    <property type="match status" value="1"/>
</dbReference>
<feature type="transmembrane region" description="Helical" evidence="6">
    <location>
        <begin position="50"/>
        <end position="71"/>
    </location>
</feature>
<evidence type="ECO:0000313" key="8">
    <source>
        <dbReference type="Proteomes" id="UP000248066"/>
    </source>
</evidence>
<feature type="transmembrane region" description="Helical" evidence="6">
    <location>
        <begin position="222"/>
        <end position="247"/>
    </location>
</feature>
<gene>
    <name evidence="7" type="ORF">CR205_06430</name>
</gene>
<dbReference type="Pfam" id="PF00209">
    <property type="entry name" value="SNF"/>
    <property type="match status" value="2"/>
</dbReference>
<organism evidence="7 8">
    <name type="scientific">Alteribacter lacisalsi</name>
    <dbReference type="NCBI Taxonomy" id="2045244"/>
    <lineage>
        <taxon>Bacteria</taxon>
        <taxon>Bacillati</taxon>
        <taxon>Bacillota</taxon>
        <taxon>Bacilli</taxon>
        <taxon>Bacillales</taxon>
        <taxon>Bacillaceae</taxon>
        <taxon>Alteribacter</taxon>
    </lineage>
</organism>
<sequence>MSERDLRPGGREQWASKIGFMLAAMGSAVGLGNIWRFSYVAGENGGAAFLLLYIAIIILIGVPIMLAEFSIGRKSQSDAVGSFQKLAPGKPWVTAGFLGVASAFIILSFYGVVAGWTLKYFVSYLTGGLWSEPADGYEAFFGGFIGSSVEPVIWQFLFMALTVGVVLMGIKKGIEKANVILMPTLAILLIIMSVYSLTLGGAQEGLAFLFAPDWSVLAEPSIYLAALGQAFFSLSLGMGALITYGSYLSSKERLPGATAGIASLDTVFAIVAGVMIFPAVFAFGIDPSSGAGLVFIVLPGIFDQITGGMLVGIAFFFLLAAAGLSSAISLLEVAVAYFMRKFSWTRKKTALFIGGLIFLLGIPSSLSMGVMADVTFFGLVFMDGMEYLSDLFLPLGGLIIALFVGWGWKKAESLEASDFGSSGIGAFWLFLLRFVAPVAILLVFLAQIGLLDWILNFFGVQL</sequence>
<dbReference type="PANTHER" id="PTHR42948:SF1">
    <property type="entry name" value="TRANSPORTER"/>
    <property type="match status" value="1"/>
</dbReference>
<dbReference type="InterPro" id="IPR047218">
    <property type="entry name" value="YocR/YhdH-like"/>
</dbReference>